<dbReference type="Proteomes" id="UP000422736">
    <property type="component" value="Chromosome 6"/>
</dbReference>
<dbReference type="PANTHER" id="PTHR28187">
    <property type="entry name" value="PROTEIN RCR1-RELATED"/>
    <property type="match status" value="1"/>
</dbReference>
<dbReference type="PANTHER" id="PTHR28187:SF1">
    <property type="entry name" value="PROTEIN RCR1-RELATED"/>
    <property type="match status" value="1"/>
</dbReference>
<dbReference type="Pfam" id="PF12273">
    <property type="entry name" value="RCR"/>
    <property type="match status" value="1"/>
</dbReference>
<dbReference type="InterPro" id="IPR020999">
    <property type="entry name" value="Chitin_synth_reg_RCR"/>
</dbReference>
<accession>A0ABX6F0C7</accession>
<evidence type="ECO:0000313" key="4">
    <source>
        <dbReference type="Proteomes" id="UP000422736"/>
    </source>
</evidence>
<reference evidence="3 4" key="1">
    <citation type="submission" date="2016-03" db="EMBL/GenBank/DDBJ databases">
        <title>How can Kluyveromyces marxianus grow so fast - potential evolutionary course in Saccharomyces Complex revealed by comparative genomics.</title>
        <authorList>
            <person name="Mo W."/>
            <person name="Lu W."/>
            <person name="Yang X."/>
            <person name="Qi J."/>
            <person name="Lv H."/>
        </authorList>
    </citation>
    <scope>NUCLEOTIDE SEQUENCE [LARGE SCALE GENOMIC DNA]</scope>
    <source>
        <strain evidence="3 4">FIM1</strain>
    </source>
</reference>
<evidence type="ECO:0008006" key="5">
    <source>
        <dbReference type="Google" id="ProtNLM"/>
    </source>
</evidence>
<feature type="region of interest" description="Disordered" evidence="1">
    <location>
        <begin position="116"/>
        <end position="191"/>
    </location>
</feature>
<evidence type="ECO:0000256" key="1">
    <source>
        <dbReference type="SAM" id="MobiDB-lite"/>
    </source>
</evidence>
<sequence length="191" mass="21109">MFVNTDPTKTQLVGRSMYLSNGTSHFVYDNPDTSSSWVWGRWILFTLVIFGIAFLVFWTNLRRRKRGVDPIVGTSWLAPPPSYGQSQRERYNPNNPQMTQQPLPVYTENANERNDLGYYDSEGKFVPTAVENPVGEGGGYPMTDQQGASSSTTTTDATTTTTSPGIERPEAAATNTTTYTRPAGPPPSHHP</sequence>
<evidence type="ECO:0000313" key="3">
    <source>
        <dbReference type="EMBL" id="QGN17439.1"/>
    </source>
</evidence>
<keyword evidence="4" id="KW-1185">Reference proteome</keyword>
<protein>
    <recommendedName>
        <fullName evidence="5">Protein RCR2</fullName>
    </recommendedName>
</protein>
<proteinExistence type="predicted"/>
<dbReference type="EMBL" id="CP015059">
    <property type="protein sequence ID" value="QGN17439.1"/>
    <property type="molecule type" value="Genomic_DNA"/>
</dbReference>
<keyword evidence="2" id="KW-0812">Transmembrane</keyword>
<reference evidence="3 4" key="2">
    <citation type="submission" date="2019-11" db="EMBL/GenBank/DDBJ databases">
        <authorList>
            <person name="Lu H."/>
        </authorList>
    </citation>
    <scope>NUCLEOTIDE SEQUENCE [LARGE SCALE GENOMIC DNA]</scope>
    <source>
        <strain evidence="3 4">FIM1</strain>
    </source>
</reference>
<gene>
    <name evidence="3" type="primary">RCR2</name>
    <name evidence="3" type="ORF">FIM1_4172</name>
</gene>
<keyword evidence="2" id="KW-1133">Transmembrane helix</keyword>
<name>A0ABX6F0C7_KLUMA</name>
<feature type="compositionally biased region" description="Polar residues" evidence="1">
    <location>
        <begin position="92"/>
        <end position="101"/>
    </location>
</feature>
<organism evidence="3 4">
    <name type="scientific">Kluyveromyces marxianus</name>
    <name type="common">Yeast</name>
    <name type="synonym">Candida kefyr</name>
    <dbReference type="NCBI Taxonomy" id="4911"/>
    <lineage>
        <taxon>Eukaryota</taxon>
        <taxon>Fungi</taxon>
        <taxon>Dikarya</taxon>
        <taxon>Ascomycota</taxon>
        <taxon>Saccharomycotina</taxon>
        <taxon>Saccharomycetes</taxon>
        <taxon>Saccharomycetales</taxon>
        <taxon>Saccharomycetaceae</taxon>
        <taxon>Kluyveromyces</taxon>
    </lineage>
</organism>
<feature type="compositionally biased region" description="Low complexity" evidence="1">
    <location>
        <begin position="143"/>
        <end position="163"/>
    </location>
</feature>
<evidence type="ECO:0000256" key="2">
    <source>
        <dbReference type="SAM" id="Phobius"/>
    </source>
</evidence>
<feature type="region of interest" description="Disordered" evidence="1">
    <location>
        <begin position="79"/>
        <end position="101"/>
    </location>
</feature>
<feature type="transmembrane region" description="Helical" evidence="2">
    <location>
        <begin position="39"/>
        <end position="58"/>
    </location>
</feature>
<keyword evidence="2" id="KW-0472">Membrane</keyword>